<name>A0A1M5JK08_9BRAD</name>
<evidence type="ECO:0000313" key="1">
    <source>
        <dbReference type="EMBL" id="SHG40735.1"/>
    </source>
</evidence>
<accession>A0A1M5JK08</accession>
<evidence type="ECO:0008006" key="3">
    <source>
        <dbReference type="Google" id="ProtNLM"/>
    </source>
</evidence>
<reference evidence="1 2" key="1">
    <citation type="submission" date="2016-11" db="EMBL/GenBank/DDBJ databases">
        <authorList>
            <person name="Jaros S."/>
            <person name="Januszkiewicz K."/>
            <person name="Wedrychowicz H."/>
        </authorList>
    </citation>
    <scope>NUCLEOTIDE SEQUENCE [LARGE SCALE GENOMIC DNA]</scope>
    <source>
        <strain evidence="1 2">GAS242</strain>
    </source>
</reference>
<dbReference type="Proteomes" id="UP000190675">
    <property type="component" value="Chromosome I"/>
</dbReference>
<sequence>MTGPRPAGRPWTLTDDDMLRKLVTSGMKPRLIAQKMKRSIGAIQSRIYLFKKSRKELPLKGS</sequence>
<organism evidence="1 2">
    <name type="scientific">Bradyrhizobium erythrophlei</name>
    <dbReference type="NCBI Taxonomy" id="1437360"/>
    <lineage>
        <taxon>Bacteria</taxon>
        <taxon>Pseudomonadati</taxon>
        <taxon>Pseudomonadota</taxon>
        <taxon>Alphaproteobacteria</taxon>
        <taxon>Hyphomicrobiales</taxon>
        <taxon>Nitrobacteraceae</taxon>
        <taxon>Bradyrhizobium</taxon>
    </lineage>
</organism>
<proteinExistence type="predicted"/>
<dbReference type="EMBL" id="LT670818">
    <property type="protein sequence ID" value="SHG40735.1"/>
    <property type="molecule type" value="Genomic_DNA"/>
</dbReference>
<protein>
    <recommendedName>
        <fullName evidence="3">Homeodomain-like domain-containing protein</fullName>
    </recommendedName>
</protein>
<dbReference type="AlphaFoldDB" id="A0A1M5JK08"/>
<gene>
    <name evidence="1" type="ORF">SAMN05444169_2283</name>
</gene>
<evidence type="ECO:0000313" key="2">
    <source>
        <dbReference type="Proteomes" id="UP000190675"/>
    </source>
</evidence>